<evidence type="ECO:0008006" key="3">
    <source>
        <dbReference type="Google" id="ProtNLM"/>
    </source>
</evidence>
<reference evidence="1 2" key="1">
    <citation type="submission" date="2023-12" db="EMBL/GenBank/DDBJ databases">
        <title>Description of new species of Mycobacterium terrae complex isolated from sewage at the Sao Paulo Zoological Park Foundation in Brazil.</title>
        <authorList>
            <person name="Romagnoli C.L."/>
            <person name="Conceicao E.C."/>
            <person name="Machado E."/>
            <person name="Barreto L.B.P.F."/>
            <person name="Sharma A."/>
            <person name="Silva N.M."/>
            <person name="Marques L.E."/>
            <person name="Juliana M.A."/>
            <person name="Lourenco M.C.S."/>
            <person name="Digiampietri L.A."/>
            <person name="Suffys P.N."/>
            <person name="Viana-Niero C."/>
        </authorList>
    </citation>
    <scope>NUCLEOTIDE SEQUENCE [LARGE SCALE GENOMIC DNA]</scope>
    <source>
        <strain evidence="1 2">MYC340</strain>
    </source>
</reference>
<comment type="caution">
    <text evidence="1">The sequence shown here is derived from an EMBL/GenBank/DDBJ whole genome shotgun (WGS) entry which is preliminary data.</text>
</comment>
<dbReference type="EMBL" id="JAYJJU010000007">
    <property type="protein sequence ID" value="MEB3031758.1"/>
    <property type="molecule type" value="Genomic_DNA"/>
</dbReference>
<proteinExistence type="predicted"/>
<dbReference type="RefSeq" id="WP_329779916.1">
    <property type="nucleotide sequence ID" value="NZ_JAYJJU010000007.1"/>
</dbReference>
<keyword evidence="2" id="KW-1185">Reference proteome</keyword>
<organism evidence="1 2">
    <name type="scientific">[Mycobacterium] nativiensis</name>
    <dbReference type="NCBI Taxonomy" id="2855503"/>
    <lineage>
        <taxon>Bacteria</taxon>
        <taxon>Bacillati</taxon>
        <taxon>Actinomycetota</taxon>
        <taxon>Actinomycetes</taxon>
        <taxon>Mycobacteriales</taxon>
        <taxon>Mycobacteriaceae</taxon>
        <taxon>Mycolicibacter</taxon>
    </lineage>
</organism>
<dbReference type="Proteomes" id="UP001298593">
    <property type="component" value="Unassembled WGS sequence"/>
</dbReference>
<evidence type="ECO:0000313" key="2">
    <source>
        <dbReference type="Proteomes" id="UP001298593"/>
    </source>
</evidence>
<accession>A0ABU5XUZ5</accession>
<sequence length="114" mass="11793">MSGTDDDSDATLEADGAIADLTDAEADNAADIAAGRYVVATALTAALDALHRAHRAATVLVSRNVYDIAFAEGQEGNDVIAFISDGQRLTRAALALATSIIAPDEAPKKRNVPK</sequence>
<evidence type="ECO:0000313" key="1">
    <source>
        <dbReference type="EMBL" id="MEB3031758.1"/>
    </source>
</evidence>
<name>A0ABU5XUZ5_9MYCO</name>
<protein>
    <recommendedName>
        <fullName evidence="3">Cytidine deaminase</fullName>
    </recommendedName>
</protein>
<gene>
    <name evidence="1" type="ORF">KV113_09330</name>
</gene>